<dbReference type="PANTHER" id="PTHR36111">
    <property type="entry name" value="INNER MEMBRANE PROTEIN-RELATED"/>
    <property type="match status" value="1"/>
</dbReference>
<dbReference type="STRING" id="293826.Amet_0832"/>
<protein>
    <recommendedName>
        <fullName evidence="4">Transport protein</fullName>
    </recommendedName>
</protein>
<keyword evidence="1" id="KW-0812">Transmembrane</keyword>
<feature type="transmembrane region" description="Helical" evidence="1">
    <location>
        <begin position="6"/>
        <end position="25"/>
    </location>
</feature>
<sequence length="238" mass="24943">MLGTIYNVIAIIVGALLGVILRKGIPEGHKKTIMQGIGLSVMVIGLSGALKTENILLMVFSIVIGGVIGEALCIEKRLDGVGDWLESKVGQRGGSVAKAFVTTSLIYCVGAMAIVGALESGLTGNHQTLYAKSLIDGVSSIIFASTLGIGVIFSAVPVFLYQGFIATTAGLIEPLLTNAVINEMSAIGGLLIVGIAFNILEIKKIHVGNLLPAIFIPIFYAILQPYMVQISSVVQNLF</sequence>
<keyword evidence="3" id="KW-1185">Reference proteome</keyword>
<feature type="transmembrane region" description="Helical" evidence="1">
    <location>
        <begin position="32"/>
        <end position="49"/>
    </location>
</feature>
<dbReference type="OrthoDB" id="9797976at2"/>
<evidence type="ECO:0000313" key="3">
    <source>
        <dbReference type="Proteomes" id="UP000001572"/>
    </source>
</evidence>
<dbReference type="RefSeq" id="WP_012062100.1">
    <property type="nucleotide sequence ID" value="NC_009633.1"/>
</dbReference>
<name>A6TLI9_ALKMQ</name>
<evidence type="ECO:0000313" key="2">
    <source>
        <dbReference type="EMBL" id="ABR47057.1"/>
    </source>
</evidence>
<evidence type="ECO:0008006" key="4">
    <source>
        <dbReference type="Google" id="ProtNLM"/>
    </source>
</evidence>
<dbReference type="InterPro" id="IPR007563">
    <property type="entry name" value="DUF554"/>
</dbReference>
<feature type="transmembrane region" description="Helical" evidence="1">
    <location>
        <begin position="205"/>
        <end position="223"/>
    </location>
</feature>
<dbReference type="Proteomes" id="UP000001572">
    <property type="component" value="Chromosome"/>
</dbReference>
<dbReference type="AlphaFoldDB" id="A6TLI9"/>
<reference evidence="3" key="1">
    <citation type="journal article" date="2016" name="Genome Announc.">
        <title>Complete genome sequence of Alkaliphilus metalliredigens strain QYMF, an alkaliphilic and metal-reducing bacterium isolated from borax-contaminated leachate ponds.</title>
        <authorList>
            <person name="Hwang C."/>
            <person name="Copeland A."/>
            <person name="Lucas S."/>
            <person name="Lapidus A."/>
            <person name="Barry K."/>
            <person name="Detter J.C."/>
            <person name="Glavina Del Rio T."/>
            <person name="Hammon N."/>
            <person name="Israni S."/>
            <person name="Dalin E."/>
            <person name="Tice H."/>
            <person name="Pitluck S."/>
            <person name="Chertkov O."/>
            <person name="Brettin T."/>
            <person name="Bruce D."/>
            <person name="Han C."/>
            <person name="Schmutz J."/>
            <person name="Larimer F."/>
            <person name="Land M.L."/>
            <person name="Hauser L."/>
            <person name="Kyrpides N."/>
            <person name="Mikhailova N."/>
            <person name="Ye Q."/>
            <person name="Zhou J."/>
            <person name="Richardson P."/>
            <person name="Fields M.W."/>
        </authorList>
    </citation>
    <scope>NUCLEOTIDE SEQUENCE [LARGE SCALE GENOMIC DNA]</scope>
    <source>
        <strain evidence="3">QYMF</strain>
    </source>
</reference>
<dbReference type="eggNOG" id="COG1811">
    <property type="taxonomic scope" value="Bacteria"/>
</dbReference>
<evidence type="ECO:0000256" key="1">
    <source>
        <dbReference type="SAM" id="Phobius"/>
    </source>
</evidence>
<gene>
    <name evidence="2" type="ordered locus">Amet_0832</name>
</gene>
<feature type="transmembrane region" description="Helical" evidence="1">
    <location>
        <begin position="138"/>
        <end position="160"/>
    </location>
</feature>
<keyword evidence="1" id="KW-1133">Transmembrane helix</keyword>
<proteinExistence type="predicted"/>
<keyword evidence="1" id="KW-0472">Membrane</keyword>
<accession>A6TLI9</accession>
<dbReference type="PANTHER" id="PTHR36111:SF2">
    <property type="entry name" value="INNER MEMBRANE PROTEIN"/>
    <property type="match status" value="1"/>
</dbReference>
<feature type="transmembrane region" description="Helical" evidence="1">
    <location>
        <begin position="95"/>
        <end position="118"/>
    </location>
</feature>
<organism evidence="2 3">
    <name type="scientific">Alkaliphilus metalliredigens (strain QYMF)</name>
    <dbReference type="NCBI Taxonomy" id="293826"/>
    <lineage>
        <taxon>Bacteria</taxon>
        <taxon>Bacillati</taxon>
        <taxon>Bacillota</taxon>
        <taxon>Clostridia</taxon>
        <taxon>Peptostreptococcales</taxon>
        <taxon>Natronincolaceae</taxon>
        <taxon>Alkaliphilus</taxon>
    </lineage>
</organism>
<dbReference type="EMBL" id="CP000724">
    <property type="protein sequence ID" value="ABR47057.1"/>
    <property type="molecule type" value="Genomic_DNA"/>
</dbReference>
<feature type="transmembrane region" description="Helical" evidence="1">
    <location>
        <begin position="55"/>
        <end position="74"/>
    </location>
</feature>
<dbReference type="HOGENOM" id="CLU_091659_0_0_9"/>
<dbReference type="Pfam" id="PF04474">
    <property type="entry name" value="DUF554"/>
    <property type="match status" value="1"/>
</dbReference>
<feature type="transmembrane region" description="Helical" evidence="1">
    <location>
        <begin position="180"/>
        <end position="199"/>
    </location>
</feature>
<dbReference type="KEGG" id="amt:Amet_0832"/>